<dbReference type="InterPro" id="IPR002059">
    <property type="entry name" value="CSP_DNA-bd"/>
</dbReference>
<dbReference type="Pfam" id="PF05901">
    <property type="entry name" value="Excalibur"/>
    <property type="match status" value="1"/>
</dbReference>
<gene>
    <name evidence="3" type="primary">cspB</name>
    <name evidence="3" type="ORF">AW10_01951</name>
</gene>
<dbReference type="Gene3D" id="2.40.50.140">
    <property type="entry name" value="Nucleic acid-binding proteins"/>
    <property type="match status" value="1"/>
</dbReference>
<dbReference type="Pfam" id="PF00313">
    <property type="entry name" value="CSD"/>
    <property type="match status" value="1"/>
</dbReference>
<dbReference type="Proteomes" id="UP000021816">
    <property type="component" value="Unassembled WGS sequence"/>
</dbReference>
<protein>
    <submittedName>
        <fullName evidence="3">Cold shock-like protein CspB</fullName>
    </submittedName>
</protein>
<dbReference type="InterPro" id="IPR019844">
    <property type="entry name" value="CSD_CS"/>
</dbReference>
<evidence type="ECO:0000313" key="4">
    <source>
        <dbReference type="Proteomes" id="UP000021816"/>
    </source>
</evidence>
<dbReference type="EMBL" id="JEMX01000039">
    <property type="protein sequence ID" value="EXI80174.1"/>
    <property type="molecule type" value="Genomic_DNA"/>
</dbReference>
<dbReference type="SMART" id="SM00357">
    <property type="entry name" value="CSP"/>
    <property type="match status" value="1"/>
</dbReference>
<feature type="domain" description="CSD" evidence="2">
    <location>
        <begin position="2"/>
        <end position="67"/>
    </location>
</feature>
<dbReference type="GO" id="GO:0003676">
    <property type="term" value="F:nucleic acid binding"/>
    <property type="evidence" value="ECO:0007669"/>
    <property type="project" value="InterPro"/>
</dbReference>
<dbReference type="PROSITE" id="PS00352">
    <property type="entry name" value="CSD_1"/>
    <property type="match status" value="1"/>
</dbReference>
<reference evidence="3 4" key="1">
    <citation type="submission" date="2014-02" db="EMBL/GenBank/DDBJ databases">
        <title>Expanding our view of genomic diversity in Candidatus Accumulibacter clades.</title>
        <authorList>
            <person name="Skennerton C.T."/>
            <person name="Barr J.J."/>
            <person name="Slater F.R."/>
            <person name="Bond P.L."/>
            <person name="Tyson G.W."/>
        </authorList>
    </citation>
    <scope>NUCLEOTIDE SEQUENCE [LARGE SCALE GENOMIC DNA]</scope>
    <source>
        <strain evidence="4">BA-92</strain>
    </source>
</reference>
<evidence type="ECO:0000256" key="1">
    <source>
        <dbReference type="RuleBase" id="RU000408"/>
    </source>
</evidence>
<dbReference type="GO" id="GO:0005829">
    <property type="term" value="C:cytosol"/>
    <property type="evidence" value="ECO:0007669"/>
    <property type="project" value="UniProtKB-ARBA"/>
</dbReference>
<organism evidence="3 4">
    <name type="scientific">Candidatus Accumulibacter appositus</name>
    <dbReference type="NCBI Taxonomy" id="1454003"/>
    <lineage>
        <taxon>Bacteria</taxon>
        <taxon>Pseudomonadati</taxon>
        <taxon>Pseudomonadota</taxon>
        <taxon>Betaproteobacteria</taxon>
        <taxon>Candidatus Accumulibacter</taxon>
    </lineage>
</organism>
<evidence type="ECO:0000313" key="3">
    <source>
        <dbReference type="EMBL" id="EXI80174.1"/>
    </source>
</evidence>
<name>A0A011QMS5_9PROT</name>
<dbReference type="STRING" id="1454003.AW10_01951"/>
<accession>A0A011QMS5</accession>
<dbReference type="InterPro" id="IPR008613">
    <property type="entry name" value="Excalibur_Ca-bd_domain"/>
</dbReference>
<dbReference type="PROSITE" id="PS51857">
    <property type="entry name" value="CSD_2"/>
    <property type="match status" value="1"/>
</dbReference>
<comment type="subcellular location">
    <subcellularLocation>
        <location evidence="1">Cytoplasm</location>
    </subcellularLocation>
</comment>
<dbReference type="AlphaFoldDB" id="A0A011QMS5"/>
<dbReference type="InterPro" id="IPR011129">
    <property type="entry name" value="CSD"/>
</dbReference>
<sequence>MRIEGPLEKWNDERGFGFIAPTKGDAEVFAHVSAFPRDGQRPAIGETLTFEIETDKDGNRRAKNLLCPDRVVRLTSRRPAPRSRHKQPSLFGRLVPIAVVVALAAYAYGEYSRRAIPHAPAAVHRNDQPASSAFHCDGRTQCSQMTSCAETTFFLKNCPTVQMDGDNDGIPCERQWCGK</sequence>
<dbReference type="InterPro" id="IPR012340">
    <property type="entry name" value="NA-bd_OB-fold"/>
</dbReference>
<dbReference type="SUPFAM" id="SSF50249">
    <property type="entry name" value="Nucleic acid-binding proteins"/>
    <property type="match status" value="1"/>
</dbReference>
<comment type="caution">
    <text evidence="3">The sequence shown here is derived from an EMBL/GenBank/DDBJ whole genome shotgun (WGS) entry which is preliminary data.</text>
</comment>
<proteinExistence type="predicted"/>
<evidence type="ECO:0000259" key="2">
    <source>
        <dbReference type="PROSITE" id="PS51857"/>
    </source>
</evidence>